<comment type="caution">
    <text evidence="1">The sequence shown here is derived from an EMBL/GenBank/DDBJ whole genome shotgun (WGS) entry which is preliminary data.</text>
</comment>
<dbReference type="Proteomes" id="UP000186817">
    <property type="component" value="Unassembled WGS sequence"/>
</dbReference>
<organism evidence="1 2">
    <name type="scientific">Symbiodinium microadriaticum</name>
    <name type="common">Dinoflagellate</name>
    <name type="synonym">Zooxanthella microadriatica</name>
    <dbReference type="NCBI Taxonomy" id="2951"/>
    <lineage>
        <taxon>Eukaryota</taxon>
        <taxon>Sar</taxon>
        <taxon>Alveolata</taxon>
        <taxon>Dinophyceae</taxon>
        <taxon>Suessiales</taxon>
        <taxon>Symbiodiniaceae</taxon>
        <taxon>Symbiodinium</taxon>
    </lineage>
</organism>
<name>A0A1Q9DUD8_SYMMI</name>
<gene>
    <name evidence="1" type="ORF">AK812_SmicGene18720</name>
</gene>
<protein>
    <submittedName>
        <fullName evidence="1">Uncharacterized protein</fullName>
    </submittedName>
</protein>
<sequence>MYFCCEQKRKLETKGLGCLSDYSISQTSLEEVFLHFSREAGVIEDPEIQMQDIDDASPLPLSASTGILQEPARTNLLEEPEEPARTNLLEEPEVGLQMLLSKRLDG</sequence>
<keyword evidence="2" id="KW-1185">Reference proteome</keyword>
<accession>A0A1Q9DUD8</accession>
<dbReference type="EMBL" id="LSRX01000385">
    <property type="protein sequence ID" value="OLP98795.1"/>
    <property type="molecule type" value="Genomic_DNA"/>
</dbReference>
<proteinExistence type="predicted"/>
<evidence type="ECO:0000313" key="2">
    <source>
        <dbReference type="Proteomes" id="UP000186817"/>
    </source>
</evidence>
<reference evidence="1 2" key="1">
    <citation type="submission" date="2016-02" db="EMBL/GenBank/DDBJ databases">
        <title>Genome analysis of coral dinoflagellate symbionts highlights evolutionary adaptations to a symbiotic lifestyle.</title>
        <authorList>
            <person name="Aranda M."/>
            <person name="Li Y."/>
            <person name="Liew Y.J."/>
            <person name="Baumgarten S."/>
            <person name="Simakov O."/>
            <person name="Wilson M."/>
            <person name="Piel J."/>
            <person name="Ashoor H."/>
            <person name="Bougouffa S."/>
            <person name="Bajic V.B."/>
            <person name="Ryu T."/>
            <person name="Ravasi T."/>
            <person name="Bayer T."/>
            <person name="Micklem G."/>
            <person name="Kim H."/>
            <person name="Bhak J."/>
            <person name="Lajeunesse T.C."/>
            <person name="Voolstra C.R."/>
        </authorList>
    </citation>
    <scope>NUCLEOTIDE SEQUENCE [LARGE SCALE GENOMIC DNA]</scope>
    <source>
        <strain evidence="1 2">CCMP2467</strain>
    </source>
</reference>
<dbReference type="OrthoDB" id="311765at2759"/>
<dbReference type="AlphaFoldDB" id="A0A1Q9DUD8"/>
<evidence type="ECO:0000313" key="1">
    <source>
        <dbReference type="EMBL" id="OLP98795.1"/>
    </source>
</evidence>